<evidence type="ECO:0000256" key="1">
    <source>
        <dbReference type="SAM" id="Phobius"/>
    </source>
</evidence>
<feature type="transmembrane region" description="Helical" evidence="1">
    <location>
        <begin position="101"/>
        <end position="132"/>
    </location>
</feature>
<evidence type="ECO:0000313" key="2">
    <source>
        <dbReference type="EMBL" id="RAI78459.1"/>
    </source>
</evidence>
<reference evidence="2 3" key="1">
    <citation type="submission" date="2018-06" db="EMBL/GenBank/DDBJ databases">
        <title>Spirosoma sp. HMF3257 Genome sequencing and assembly.</title>
        <authorList>
            <person name="Kang H."/>
            <person name="Cha I."/>
            <person name="Kim H."/>
            <person name="Kang J."/>
            <person name="Joh K."/>
        </authorList>
    </citation>
    <scope>NUCLEOTIDE SEQUENCE [LARGE SCALE GENOMIC DNA]</scope>
    <source>
        <strain evidence="2 3">HMF3257</strain>
    </source>
</reference>
<proteinExistence type="predicted"/>
<dbReference type="RefSeq" id="WP_111350295.1">
    <property type="nucleotide sequence ID" value="NZ_QLII01000001.1"/>
</dbReference>
<keyword evidence="3" id="KW-1185">Reference proteome</keyword>
<protein>
    <submittedName>
        <fullName evidence="2">Uncharacterized protein</fullName>
    </submittedName>
</protein>
<gene>
    <name evidence="2" type="ORF">HMF3257_13845</name>
</gene>
<keyword evidence="1" id="KW-0472">Membrane</keyword>
<dbReference type="Proteomes" id="UP000249016">
    <property type="component" value="Unassembled WGS sequence"/>
</dbReference>
<accession>A0A327NVM8</accession>
<feature type="transmembrane region" description="Helical" evidence="1">
    <location>
        <begin position="68"/>
        <end position="89"/>
    </location>
</feature>
<feature type="transmembrane region" description="Helical" evidence="1">
    <location>
        <begin position="138"/>
        <end position="157"/>
    </location>
</feature>
<dbReference type="OrthoDB" id="957910at2"/>
<feature type="transmembrane region" description="Helical" evidence="1">
    <location>
        <begin position="6"/>
        <end position="29"/>
    </location>
</feature>
<organism evidence="2 3">
    <name type="scientific">Spirosoma telluris</name>
    <dbReference type="NCBI Taxonomy" id="2183553"/>
    <lineage>
        <taxon>Bacteria</taxon>
        <taxon>Pseudomonadati</taxon>
        <taxon>Bacteroidota</taxon>
        <taxon>Cytophagia</taxon>
        <taxon>Cytophagales</taxon>
        <taxon>Cytophagaceae</taxon>
        <taxon>Spirosoma</taxon>
    </lineage>
</organism>
<keyword evidence="1" id="KW-0812">Transmembrane</keyword>
<feature type="transmembrane region" description="Helical" evidence="1">
    <location>
        <begin position="41"/>
        <end position="62"/>
    </location>
</feature>
<evidence type="ECO:0000313" key="3">
    <source>
        <dbReference type="Proteomes" id="UP000249016"/>
    </source>
</evidence>
<dbReference type="AlphaFoldDB" id="A0A327NVM8"/>
<name>A0A327NVM8_9BACT</name>
<comment type="caution">
    <text evidence="2">The sequence shown here is derived from an EMBL/GenBank/DDBJ whole genome shotgun (WGS) entry which is preliminary data.</text>
</comment>
<dbReference type="EMBL" id="QLII01000001">
    <property type="protein sequence ID" value="RAI78459.1"/>
    <property type="molecule type" value="Genomic_DNA"/>
</dbReference>
<keyword evidence="1" id="KW-1133">Transmembrane helix</keyword>
<sequence>MNRTTVAYLLGPELAWLLMLSIAGLIVTLNQPIVSGGHFKLIWMNWYLPTIGVILAFLPLFWAPGNQWWWLARTVISGLIGISLLVGFLSKSASYADIRDVGVAMGFVFFVGIGWTILLGVGSVGLFFLMAHWSFLPVLKWILILLSLGLISLRVVWELT</sequence>